<dbReference type="AlphaFoldDB" id="A0A7R9GS51"/>
<evidence type="ECO:0000313" key="1">
    <source>
        <dbReference type="EMBL" id="CAD7394683.1"/>
    </source>
</evidence>
<protein>
    <submittedName>
        <fullName evidence="1">Uncharacterized protein</fullName>
    </submittedName>
</protein>
<sequence>MWMDIYGSSHIEAFQAVATQYGRTLFCDLIFSIMGTTLGQRIMPLTPLQSHVQTLTMLTEIQSIVDLTPYTVAATNMLTFFSYGSGHTCVRVAACRDNTGHLCGFACVILVRSSRLLRPLTPFQSEAPQLTLRLVIEVCDCSHTWSAETCRLPFLEIYLHLCDRSMKNHFGKIIFSTPDRDSNLELPIIGCLVYCKSSALEHVAIKSRGFSFHLRALSQPLDLLLDCAQPQLQLWGRGHLTETLEKLFDKIVVLDSMGKDKTTTGSADVRRESRYLRVAQSLGTAPSTLTGSPTTTGATLLPRREPTLLEVMSLRRSTGSTT</sequence>
<reference evidence="1" key="1">
    <citation type="submission" date="2020-11" db="EMBL/GenBank/DDBJ databases">
        <authorList>
            <person name="Tran Van P."/>
        </authorList>
    </citation>
    <scope>NUCLEOTIDE SEQUENCE</scope>
</reference>
<gene>
    <name evidence="1" type="ORF">TCEB3V08_LOCUS2600</name>
</gene>
<accession>A0A7R9GS51</accession>
<name>A0A7R9GS51_TIMCR</name>
<dbReference type="EMBL" id="OC317041">
    <property type="protein sequence ID" value="CAD7394683.1"/>
    <property type="molecule type" value="Genomic_DNA"/>
</dbReference>
<organism evidence="1">
    <name type="scientific">Timema cristinae</name>
    <name type="common">Walking stick</name>
    <dbReference type="NCBI Taxonomy" id="61476"/>
    <lineage>
        <taxon>Eukaryota</taxon>
        <taxon>Metazoa</taxon>
        <taxon>Ecdysozoa</taxon>
        <taxon>Arthropoda</taxon>
        <taxon>Hexapoda</taxon>
        <taxon>Insecta</taxon>
        <taxon>Pterygota</taxon>
        <taxon>Neoptera</taxon>
        <taxon>Polyneoptera</taxon>
        <taxon>Phasmatodea</taxon>
        <taxon>Timematodea</taxon>
        <taxon>Timematoidea</taxon>
        <taxon>Timematidae</taxon>
        <taxon>Timema</taxon>
    </lineage>
</organism>
<proteinExistence type="predicted"/>